<gene>
    <name evidence="1" type="ORF">CCMP2556_LOCUS14504</name>
</gene>
<dbReference type="EMBL" id="CAXAMN010007446">
    <property type="protein sequence ID" value="CAK9021626.1"/>
    <property type="molecule type" value="Genomic_DNA"/>
</dbReference>
<evidence type="ECO:0000313" key="1">
    <source>
        <dbReference type="EMBL" id="CAK9021626.1"/>
    </source>
</evidence>
<comment type="caution">
    <text evidence="1">The sequence shown here is derived from an EMBL/GenBank/DDBJ whole genome shotgun (WGS) entry which is preliminary data.</text>
</comment>
<organism evidence="1 2">
    <name type="scientific">Durusdinium trenchii</name>
    <dbReference type="NCBI Taxonomy" id="1381693"/>
    <lineage>
        <taxon>Eukaryota</taxon>
        <taxon>Sar</taxon>
        <taxon>Alveolata</taxon>
        <taxon>Dinophyceae</taxon>
        <taxon>Suessiales</taxon>
        <taxon>Symbiodiniaceae</taxon>
        <taxon>Durusdinium</taxon>
    </lineage>
</organism>
<dbReference type="Proteomes" id="UP001642484">
    <property type="component" value="Unassembled WGS sequence"/>
</dbReference>
<accession>A0ABP0K4D2</accession>
<proteinExistence type="predicted"/>
<name>A0ABP0K4D2_9DINO</name>
<reference evidence="1 2" key="1">
    <citation type="submission" date="2024-02" db="EMBL/GenBank/DDBJ databases">
        <authorList>
            <person name="Chen Y."/>
            <person name="Shah S."/>
            <person name="Dougan E. K."/>
            <person name="Thang M."/>
            <person name="Chan C."/>
        </authorList>
    </citation>
    <scope>NUCLEOTIDE SEQUENCE [LARGE SCALE GENOMIC DNA]</scope>
</reference>
<protein>
    <submittedName>
        <fullName evidence="1">Uncharacterized protein</fullName>
    </submittedName>
</protein>
<keyword evidence="2" id="KW-1185">Reference proteome</keyword>
<evidence type="ECO:0000313" key="2">
    <source>
        <dbReference type="Proteomes" id="UP001642484"/>
    </source>
</evidence>
<sequence>MTLEERQEKIMDFTGALECFVSTASPAARKGCEQSFRSAAADFLLQLKPKAVATVCLQRQRPKRHFALSRLWRLLRHLSPMERRRFIVERLSEEERQELEQWILAERTRQGASLPTGFSTRSLCRWKGRKVGYRPILHLHDSLYAQAAFTFDLACAIRMLGILLAMRAAAEEAMTTEKMLASLSAVMQDGCASRFYFKTRVKVGHGREVATPARRNLPLALKDWSAAQLLRAEASFGRADRATREALEHLWQQKRANPLRFGPQSSQKQKRRRSRCITLKGVRAESQKVDASVTSCDVMM</sequence>